<evidence type="ECO:0000256" key="5">
    <source>
        <dbReference type="ARBA" id="ARBA00022643"/>
    </source>
</evidence>
<comment type="similarity">
    <text evidence="3">In the N-terminal section; belongs to the NADH:flavin oxidoreductase/NADH oxidase family.</text>
</comment>
<evidence type="ECO:0000256" key="4">
    <source>
        <dbReference type="ARBA" id="ARBA00022630"/>
    </source>
</evidence>
<evidence type="ECO:0000256" key="1">
    <source>
        <dbReference type="ARBA" id="ARBA00001917"/>
    </source>
</evidence>
<dbReference type="InterPro" id="IPR013785">
    <property type="entry name" value="Aldolase_TIM"/>
</dbReference>
<keyword evidence="9" id="KW-0411">Iron-sulfur</keyword>
<keyword evidence="5" id="KW-0288">FMN</keyword>
<dbReference type="InterPro" id="IPR037348">
    <property type="entry name" value="TMADH/DMDH_FMN-bd"/>
</dbReference>
<evidence type="ECO:0000256" key="8">
    <source>
        <dbReference type="ARBA" id="ARBA00023004"/>
    </source>
</evidence>
<dbReference type="CDD" id="cd02929">
    <property type="entry name" value="TMADH_HD_FMN"/>
    <property type="match status" value="1"/>
</dbReference>
<dbReference type="InterPro" id="IPR036188">
    <property type="entry name" value="FAD/NAD-bd_sf"/>
</dbReference>
<dbReference type="PANTHER" id="PTHR42917">
    <property type="entry name" value="2,4-DIENOYL-COA REDUCTASE"/>
    <property type="match status" value="1"/>
</dbReference>
<proteinExistence type="inferred from homology"/>
<dbReference type="InterPro" id="IPR001155">
    <property type="entry name" value="OxRdtase_FMN_N"/>
</dbReference>
<dbReference type="Gene3D" id="3.40.50.720">
    <property type="entry name" value="NAD(P)-binding Rossmann-like Domain"/>
    <property type="match status" value="1"/>
</dbReference>
<evidence type="ECO:0000256" key="9">
    <source>
        <dbReference type="ARBA" id="ARBA00023014"/>
    </source>
</evidence>
<evidence type="ECO:0000256" key="3">
    <source>
        <dbReference type="ARBA" id="ARBA00011048"/>
    </source>
</evidence>
<accession>A0ABZ2BQP1</accession>
<dbReference type="Gene3D" id="3.20.20.70">
    <property type="entry name" value="Aldolase class I"/>
    <property type="match status" value="1"/>
</dbReference>
<evidence type="ECO:0000256" key="2">
    <source>
        <dbReference type="ARBA" id="ARBA00001966"/>
    </source>
</evidence>
<dbReference type="Pfam" id="PF07992">
    <property type="entry name" value="Pyr_redox_2"/>
    <property type="match status" value="1"/>
</dbReference>
<dbReference type="RefSeq" id="WP_187431628.1">
    <property type="nucleotide sequence ID" value="NZ_CP143423.1"/>
</dbReference>
<dbReference type="InterPro" id="IPR051793">
    <property type="entry name" value="NADH:flavin_oxidoreductase"/>
</dbReference>
<organism evidence="12 13">
    <name type="scientific">Roseobacter fucihabitans</name>
    <dbReference type="NCBI Taxonomy" id="1537242"/>
    <lineage>
        <taxon>Bacteria</taxon>
        <taxon>Pseudomonadati</taxon>
        <taxon>Pseudomonadota</taxon>
        <taxon>Alphaproteobacteria</taxon>
        <taxon>Rhodobacterales</taxon>
        <taxon>Roseobacteraceae</taxon>
        <taxon>Roseobacter</taxon>
    </lineage>
</organism>
<dbReference type="PANTHER" id="PTHR42917:SF2">
    <property type="entry name" value="2,4-DIENOYL-COA REDUCTASE [(2E)-ENOYL-COA-PRODUCING]"/>
    <property type="match status" value="1"/>
</dbReference>
<feature type="domain" description="NADH:flavin oxidoreductase/NADH oxidase N-terminal" evidence="10">
    <location>
        <begin position="10"/>
        <end position="336"/>
    </location>
</feature>
<feature type="domain" description="FAD/NAD(P)-binding" evidence="11">
    <location>
        <begin position="388"/>
        <end position="621"/>
    </location>
</feature>
<gene>
    <name evidence="12" type="primary">tmd_2</name>
    <name evidence="12" type="ORF">ROLI_013810</name>
</gene>
<keyword evidence="8" id="KW-0408">Iron</keyword>
<dbReference type="Proteomes" id="UP001318682">
    <property type="component" value="Chromosome"/>
</dbReference>
<evidence type="ECO:0000256" key="7">
    <source>
        <dbReference type="ARBA" id="ARBA00023002"/>
    </source>
</evidence>
<protein>
    <submittedName>
        <fullName evidence="12">Trimethylamine dehydrogenase</fullName>
        <ecNumber evidence="12">1.5.8.2</ecNumber>
    </submittedName>
</protein>
<evidence type="ECO:0000256" key="6">
    <source>
        <dbReference type="ARBA" id="ARBA00022723"/>
    </source>
</evidence>
<dbReference type="SUPFAM" id="SSF51395">
    <property type="entry name" value="FMN-linked oxidoreductases"/>
    <property type="match status" value="1"/>
</dbReference>
<evidence type="ECO:0000313" key="12">
    <source>
        <dbReference type="EMBL" id="WVX48301.1"/>
    </source>
</evidence>
<evidence type="ECO:0000313" key="13">
    <source>
        <dbReference type="Proteomes" id="UP001318682"/>
    </source>
</evidence>
<dbReference type="SUPFAM" id="SSF51971">
    <property type="entry name" value="Nucleotide-binding domain"/>
    <property type="match status" value="1"/>
</dbReference>
<keyword evidence="7 12" id="KW-0560">Oxidoreductase</keyword>
<keyword evidence="13" id="KW-1185">Reference proteome</keyword>
<sequence>MTRDPRYDILFDPLKIGPVTTRNRFYQVPHCTGMGHLRPRTLAAMRGVKAQGGWGVICTEYNSIHPSSDDLPGVSASLWDDSDIRAHSAMTDMVHEHGSLAGAELWVSGARSANLYTREVPMDVTSMPNAVGHPFQTRAMDKTDIRNLRRWHRKAALRARDAGFDIVYVYATHGYLLANFLDPRANTRSDEYGGSLENRVRLVRELIEETKDAVGDRCGVAVRFKADETIGADGAPEYGERHEMFEMLAELPDLWDINIADYSLEMGVSRFTQEGSLEPYMSWVKSRTTKPVVTVGRYTSPDAMVGLIKRGVADLIGAARPSIADPYLPKKVEEGRLEDIRECIGCNICYSGDSTGTPIRCTQNPTMGEEWRKGWHPEKAPAQGSDGQVLIVGAGPAGLEAARALGARGYNVMLSEATRELGGRVTREASLPGMSAYIRVRDYRVGQLDKMPHVEVFRESRLTAQDVFDVGADHVGIATGATWRRDRFDGKAYVSVAAEGVPVLTPDDIMDGTLPDGPTVVFDGDNYYMASVIAERIRQTGVHVTYVTEEDSVSAWAGMTSERWRIRSRLIELGIEIVTAHSLSTFDGAAATLACSYSGKTQEIAATNAVLVTQRQQNDTLYREILDRVEGDATRLHFTLRRIGDCDAPAIVAAAVYAGHRFAMETDAEIDIDVPLKHDRVDVGALPPSKLGVATPAYLETLQLYYEEEIAGEAYFLALAARVDTPEAAAHLRLLAEVERHCAAIVAPLLAKHGLTPRPTPLLVDEGRADADKGPQTYKEMIAYMRMTFPAYIDDFERLESLAPAEDLAVLKRMTEHEVVAIEFLEREASGAANSAEPLSRFLSTPVGTLGAA</sequence>
<reference evidence="13" key="1">
    <citation type="submission" date="2024-01" db="EMBL/GenBank/DDBJ databases">
        <title>Roseobacter fucihabitans sp. nov., isolated from the brown alga Fucus spiralis.</title>
        <authorList>
            <person name="Hahnke S."/>
            <person name="Berger M."/>
            <person name="Schlingloff A."/>
            <person name="Athale I."/>
            <person name="Neumann-Schaal M."/>
            <person name="Adenaya A."/>
            <person name="Poehlein A."/>
            <person name="Daniel R."/>
            <person name="Pertersen J."/>
            <person name="Brinkhoff T."/>
        </authorList>
    </citation>
    <scope>NUCLEOTIDE SEQUENCE [LARGE SCALE GENOMIC DNA]</scope>
    <source>
        <strain evidence="13">B14</strain>
    </source>
</reference>
<dbReference type="EC" id="1.5.8.2" evidence="12"/>
<dbReference type="Gene3D" id="3.50.50.60">
    <property type="entry name" value="FAD/NAD(P)-binding domain"/>
    <property type="match status" value="1"/>
</dbReference>
<keyword evidence="6" id="KW-0479">Metal-binding</keyword>
<name>A0ABZ2BQP1_9RHOB</name>
<dbReference type="InterPro" id="IPR023753">
    <property type="entry name" value="FAD/NAD-binding_dom"/>
</dbReference>
<dbReference type="Pfam" id="PF00724">
    <property type="entry name" value="Oxidored_FMN"/>
    <property type="match status" value="1"/>
</dbReference>
<comment type="cofactor">
    <cofactor evidence="1">
        <name>FMN</name>
        <dbReference type="ChEBI" id="CHEBI:58210"/>
    </cofactor>
</comment>
<keyword evidence="4" id="KW-0285">Flavoprotein</keyword>
<evidence type="ECO:0000259" key="10">
    <source>
        <dbReference type="Pfam" id="PF00724"/>
    </source>
</evidence>
<dbReference type="EMBL" id="CP143423">
    <property type="protein sequence ID" value="WVX48301.1"/>
    <property type="molecule type" value="Genomic_DNA"/>
</dbReference>
<evidence type="ECO:0000259" key="11">
    <source>
        <dbReference type="Pfam" id="PF07992"/>
    </source>
</evidence>
<comment type="cofactor">
    <cofactor evidence="2">
        <name>[4Fe-4S] cluster</name>
        <dbReference type="ChEBI" id="CHEBI:49883"/>
    </cofactor>
</comment>
<dbReference type="GO" id="GO:0050470">
    <property type="term" value="F:trimethylamine dehydrogenase activity"/>
    <property type="evidence" value="ECO:0007669"/>
    <property type="project" value="UniProtKB-EC"/>
</dbReference>